<protein>
    <submittedName>
        <fullName evidence="1">Uncharacterized protein</fullName>
    </submittedName>
</protein>
<organism evidence="1 2">
    <name type="scientific">Musa balbisiana</name>
    <name type="common">Banana</name>
    <dbReference type="NCBI Taxonomy" id="52838"/>
    <lineage>
        <taxon>Eukaryota</taxon>
        <taxon>Viridiplantae</taxon>
        <taxon>Streptophyta</taxon>
        <taxon>Embryophyta</taxon>
        <taxon>Tracheophyta</taxon>
        <taxon>Spermatophyta</taxon>
        <taxon>Magnoliopsida</taxon>
        <taxon>Liliopsida</taxon>
        <taxon>Zingiberales</taxon>
        <taxon>Musaceae</taxon>
        <taxon>Musa</taxon>
    </lineage>
</organism>
<name>A0A4S8IK27_MUSBA</name>
<sequence>MLNSVSFGAASRILCGLVYGRTAPHNLERSGFCSSSSCGGNGDFPQPSRANIHLPPTSASSPIHRLVHDRSIARPYLSSHTPLTSTADLLRLEWVNNLDSFASVLGLAIAMDEHVIMWGDASVPKEVEGIVEDKSKDLDGGVMEPQGPIGQLVVEVVGATIACIVEYVGNVIASQVPSSQKKKGGEGGEGDETEVVINERSTMTIYFFF</sequence>
<evidence type="ECO:0000313" key="1">
    <source>
        <dbReference type="EMBL" id="THU48787.1"/>
    </source>
</evidence>
<dbReference type="Proteomes" id="UP000317650">
    <property type="component" value="Chromosome 6"/>
</dbReference>
<proteinExistence type="predicted"/>
<gene>
    <name evidence="1" type="ORF">C4D60_Mb06t02690</name>
</gene>
<accession>A0A4S8IK27</accession>
<comment type="caution">
    <text evidence="1">The sequence shown here is derived from an EMBL/GenBank/DDBJ whole genome shotgun (WGS) entry which is preliminary data.</text>
</comment>
<dbReference type="AlphaFoldDB" id="A0A4S8IK27"/>
<evidence type="ECO:0000313" key="2">
    <source>
        <dbReference type="Proteomes" id="UP000317650"/>
    </source>
</evidence>
<reference evidence="1 2" key="1">
    <citation type="journal article" date="2019" name="Nat. Plants">
        <title>Genome sequencing of Musa balbisiana reveals subgenome evolution and function divergence in polyploid bananas.</title>
        <authorList>
            <person name="Yao X."/>
        </authorList>
    </citation>
    <scope>NUCLEOTIDE SEQUENCE [LARGE SCALE GENOMIC DNA]</scope>
    <source>
        <strain evidence="2">cv. DH-PKW</strain>
        <tissue evidence="1">Leaves</tissue>
    </source>
</reference>
<dbReference type="EMBL" id="PYDT01000009">
    <property type="protein sequence ID" value="THU48787.1"/>
    <property type="molecule type" value="Genomic_DNA"/>
</dbReference>
<keyword evidence="2" id="KW-1185">Reference proteome</keyword>